<dbReference type="SMART" id="SM00862">
    <property type="entry name" value="Trans_reg_C"/>
    <property type="match status" value="1"/>
</dbReference>
<dbReference type="CDD" id="cd00383">
    <property type="entry name" value="trans_reg_C"/>
    <property type="match status" value="1"/>
</dbReference>
<evidence type="ECO:0000313" key="13">
    <source>
        <dbReference type="Proteomes" id="UP000036923"/>
    </source>
</evidence>
<dbReference type="PATRIC" id="fig|398512.5.peg.4465"/>
<dbReference type="EMBL" id="LGTC01000001">
    <property type="protein sequence ID" value="KNY28989.1"/>
    <property type="molecule type" value="Genomic_DNA"/>
</dbReference>
<dbReference type="GO" id="GO:0006355">
    <property type="term" value="P:regulation of DNA-templated transcription"/>
    <property type="evidence" value="ECO:0007669"/>
    <property type="project" value="InterPro"/>
</dbReference>
<proteinExistence type="predicted"/>
<dbReference type="eggNOG" id="COG0745">
    <property type="taxonomic scope" value="Bacteria"/>
</dbReference>
<reference evidence="13" key="1">
    <citation type="submission" date="2015-07" db="EMBL/GenBank/DDBJ databases">
        <title>Near-Complete Genome Sequence of the Cellulolytic Bacterium Bacteroides (Pseudobacteroides) cellulosolvens ATCC 35603.</title>
        <authorList>
            <person name="Dassa B."/>
            <person name="Utturkar S.M."/>
            <person name="Klingeman D.M."/>
            <person name="Hurt R.A."/>
            <person name="Keller M."/>
            <person name="Xu J."/>
            <person name="Reddy Y.H.K."/>
            <person name="Borovok I."/>
            <person name="Grinberg I.R."/>
            <person name="Lamed R."/>
            <person name="Zhivin O."/>
            <person name="Bayer E.A."/>
            <person name="Brown S.D."/>
        </authorList>
    </citation>
    <scope>NUCLEOTIDE SEQUENCE [LARGE SCALE GENOMIC DNA]</scope>
    <source>
        <strain evidence="13">DSM 2933</strain>
    </source>
</reference>
<feature type="domain" description="OmpR/PhoB-type" evidence="11">
    <location>
        <begin position="130"/>
        <end position="229"/>
    </location>
</feature>
<keyword evidence="13" id="KW-1185">Reference proteome</keyword>
<accession>A0A0L6JTF1</accession>
<gene>
    <name evidence="12" type="ORF">Bccel_4263</name>
</gene>
<protein>
    <recommendedName>
        <fullName evidence="1">Stage 0 sporulation protein A homolog</fullName>
    </recommendedName>
</protein>
<evidence type="ECO:0000259" key="11">
    <source>
        <dbReference type="PROSITE" id="PS51755"/>
    </source>
</evidence>
<dbReference type="SUPFAM" id="SSF52172">
    <property type="entry name" value="CheY-like"/>
    <property type="match status" value="1"/>
</dbReference>
<evidence type="ECO:0000256" key="4">
    <source>
        <dbReference type="ARBA" id="ARBA00023015"/>
    </source>
</evidence>
<sequence>MNILVADDEREIVELIELYLSKENYNIIKAYDGMEAYNKFGEEKIDLAILDIMMPLLDGFQLVKRIREKYNTPVIILSAKSEDIDKILGLGLGADDYMTKPFNPLELTARVQSQLRRYHKLGPSVELMEKSVIEIGDIVLDEDGMTASKGDKQLELTSKEFKILYLLMKNQGKVYTKKQIFEYVWEDNYYNDDNVVMVHLSNLRDKIEDNPKAPKYIKTIRGLGYKFNGV</sequence>
<keyword evidence="5 9" id="KW-0238">DNA-binding</keyword>
<dbReference type="InterPro" id="IPR036388">
    <property type="entry name" value="WH-like_DNA-bd_sf"/>
</dbReference>
<dbReference type="InterPro" id="IPR016032">
    <property type="entry name" value="Sig_transdc_resp-reg_C-effctor"/>
</dbReference>
<dbReference type="Gene3D" id="1.10.10.10">
    <property type="entry name" value="Winged helix-like DNA-binding domain superfamily/Winged helix DNA-binding domain"/>
    <property type="match status" value="1"/>
</dbReference>
<evidence type="ECO:0000256" key="5">
    <source>
        <dbReference type="ARBA" id="ARBA00023125"/>
    </source>
</evidence>
<dbReference type="SUPFAM" id="SSF46894">
    <property type="entry name" value="C-terminal effector domain of the bipartite response regulators"/>
    <property type="match status" value="1"/>
</dbReference>
<dbReference type="SMART" id="SM00448">
    <property type="entry name" value="REC"/>
    <property type="match status" value="1"/>
</dbReference>
<keyword evidence="4" id="KW-0805">Transcription regulation</keyword>
<keyword evidence="2 8" id="KW-0597">Phosphoprotein</keyword>
<name>A0A0L6JTF1_9FIRM</name>
<comment type="function">
    <text evidence="7">May play the central regulatory role in sporulation. It may be an element of the effector pathway responsible for the activation of sporulation genes in response to nutritional stress. Spo0A may act in concert with spo0H (a sigma factor) to control the expression of some genes that are critical to the sporulation process.</text>
</comment>
<organism evidence="12 13">
    <name type="scientific">Pseudobacteroides cellulosolvens ATCC 35603 = DSM 2933</name>
    <dbReference type="NCBI Taxonomy" id="398512"/>
    <lineage>
        <taxon>Bacteria</taxon>
        <taxon>Bacillati</taxon>
        <taxon>Bacillota</taxon>
        <taxon>Clostridia</taxon>
        <taxon>Eubacteriales</taxon>
        <taxon>Oscillospiraceae</taxon>
        <taxon>Pseudobacteroides</taxon>
    </lineage>
</organism>
<dbReference type="PROSITE" id="PS50110">
    <property type="entry name" value="RESPONSE_REGULATORY"/>
    <property type="match status" value="1"/>
</dbReference>
<feature type="DNA-binding region" description="OmpR/PhoB-type" evidence="9">
    <location>
        <begin position="130"/>
        <end position="229"/>
    </location>
</feature>
<feature type="domain" description="Response regulatory" evidence="10">
    <location>
        <begin position="2"/>
        <end position="115"/>
    </location>
</feature>
<evidence type="ECO:0000256" key="2">
    <source>
        <dbReference type="ARBA" id="ARBA00022553"/>
    </source>
</evidence>
<dbReference type="PROSITE" id="PS51755">
    <property type="entry name" value="OMPR_PHOB"/>
    <property type="match status" value="1"/>
</dbReference>
<dbReference type="CDD" id="cd17574">
    <property type="entry name" value="REC_OmpR"/>
    <property type="match status" value="1"/>
</dbReference>
<evidence type="ECO:0000256" key="9">
    <source>
        <dbReference type="PROSITE-ProRule" id="PRU01091"/>
    </source>
</evidence>
<dbReference type="Gene3D" id="3.40.50.2300">
    <property type="match status" value="1"/>
</dbReference>
<evidence type="ECO:0000256" key="6">
    <source>
        <dbReference type="ARBA" id="ARBA00023163"/>
    </source>
</evidence>
<evidence type="ECO:0000256" key="7">
    <source>
        <dbReference type="ARBA" id="ARBA00024867"/>
    </source>
</evidence>
<evidence type="ECO:0000256" key="3">
    <source>
        <dbReference type="ARBA" id="ARBA00023012"/>
    </source>
</evidence>
<dbReference type="InterPro" id="IPR001789">
    <property type="entry name" value="Sig_transdc_resp-reg_receiver"/>
</dbReference>
<dbReference type="Proteomes" id="UP000036923">
    <property type="component" value="Unassembled WGS sequence"/>
</dbReference>
<dbReference type="FunFam" id="1.10.10.10:FF:000018">
    <property type="entry name" value="DNA-binding response regulator ResD"/>
    <property type="match status" value="1"/>
</dbReference>
<evidence type="ECO:0000256" key="8">
    <source>
        <dbReference type="PROSITE-ProRule" id="PRU00169"/>
    </source>
</evidence>
<dbReference type="InterPro" id="IPR011006">
    <property type="entry name" value="CheY-like_superfamily"/>
</dbReference>
<dbReference type="Pfam" id="PF00072">
    <property type="entry name" value="Response_reg"/>
    <property type="match status" value="1"/>
</dbReference>
<dbReference type="Gene3D" id="6.10.250.690">
    <property type="match status" value="1"/>
</dbReference>
<dbReference type="RefSeq" id="WP_036937355.1">
    <property type="nucleotide sequence ID" value="NZ_JQKC01000005.1"/>
</dbReference>
<dbReference type="FunFam" id="3.40.50.2300:FF:000001">
    <property type="entry name" value="DNA-binding response regulator PhoB"/>
    <property type="match status" value="1"/>
</dbReference>
<evidence type="ECO:0000313" key="12">
    <source>
        <dbReference type="EMBL" id="KNY28989.1"/>
    </source>
</evidence>
<dbReference type="AlphaFoldDB" id="A0A0L6JTF1"/>
<dbReference type="Pfam" id="PF00486">
    <property type="entry name" value="Trans_reg_C"/>
    <property type="match status" value="1"/>
</dbReference>
<dbReference type="GO" id="GO:0032993">
    <property type="term" value="C:protein-DNA complex"/>
    <property type="evidence" value="ECO:0007669"/>
    <property type="project" value="TreeGrafter"/>
</dbReference>
<dbReference type="PANTHER" id="PTHR48111">
    <property type="entry name" value="REGULATOR OF RPOS"/>
    <property type="match status" value="1"/>
</dbReference>
<evidence type="ECO:0000256" key="1">
    <source>
        <dbReference type="ARBA" id="ARBA00018672"/>
    </source>
</evidence>
<dbReference type="GO" id="GO:0005829">
    <property type="term" value="C:cytosol"/>
    <property type="evidence" value="ECO:0007669"/>
    <property type="project" value="TreeGrafter"/>
</dbReference>
<keyword evidence="3" id="KW-0902">Two-component regulatory system</keyword>
<dbReference type="STRING" id="398512.Bccel_4263"/>
<keyword evidence="6" id="KW-0804">Transcription</keyword>
<dbReference type="GO" id="GO:0000976">
    <property type="term" value="F:transcription cis-regulatory region binding"/>
    <property type="evidence" value="ECO:0007669"/>
    <property type="project" value="TreeGrafter"/>
</dbReference>
<dbReference type="InterPro" id="IPR039420">
    <property type="entry name" value="WalR-like"/>
</dbReference>
<feature type="modified residue" description="4-aspartylphosphate" evidence="8">
    <location>
        <position position="51"/>
    </location>
</feature>
<comment type="caution">
    <text evidence="12">The sequence shown here is derived from an EMBL/GenBank/DDBJ whole genome shotgun (WGS) entry which is preliminary data.</text>
</comment>
<evidence type="ECO:0000259" key="10">
    <source>
        <dbReference type="PROSITE" id="PS50110"/>
    </source>
</evidence>
<dbReference type="PANTHER" id="PTHR48111:SF2">
    <property type="entry name" value="RESPONSE REGULATOR SAER"/>
    <property type="match status" value="1"/>
</dbReference>
<dbReference type="InterPro" id="IPR001867">
    <property type="entry name" value="OmpR/PhoB-type_DNA-bd"/>
</dbReference>
<dbReference type="GO" id="GO:0000156">
    <property type="term" value="F:phosphorelay response regulator activity"/>
    <property type="evidence" value="ECO:0007669"/>
    <property type="project" value="TreeGrafter"/>
</dbReference>